<dbReference type="InterPro" id="IPR001433">
    <property type="entry name" value="OxRdtase_FAD/NAD-bd"/>
</dbReference>
<keyword evidence="7" id="KW-0274">FAD</keyword>
<dbReference type="SUPFAM" id="SSF52343">
    <property type="entry name" value="Ferredoxin reductase-like, C-terminal NADP-linked domain"/>
    <property type="match status" value="1"/>
</dbReference>
<dbReference type="PANTHER" id="PTHR47354">
    <property type="entry name" value="NADH OXIDOREDUCTASE HCR"/>
    <property type="match status" value="1"/>
</dbReference>
<comment type="cofactor">
    <cofactor evidence="1">
        <name>FAD</name>
        <dbReference type="ChEBI" id="CHEBI:57692"/>
    </cofactor>
</comment>
<comment type="subcellular location">
    <subcellularLocation>
        <location evidence="2">Membrane</location>
        <topology evidence="2">Multi-pass membrane protein</topology>
    </subcellularLocation>
</comment>
<evidence type="ECO:0000256" key="7">
    <source>
        <dbReference type="ARBA" id="ARBA00022827"/>
    </source>
</evidence>
<dbReference type="GO" id="GO:0016491">
    <property type="term" value="F:oxidoreductase activity"/>
    <property type="evidence" value="ECO:0007669"/>
    <property type="project" value="UniProtKB-KW"/>
</dbReference>
<evidence type="ECO:0000256" key="3">
    <source>
        <dbReference type="ARBA" id="ARBA00022630"/>
    </source>
</evidence>
<feature type="transmembrane region" description="Helical" evidence="13">
    <location>
        <begin position="54"/>
        <end position="72"/>
    </location>
</feature>
<keyword evidence="4 13" id="KW-0812">Transmembrane</keyword>
<keyword evidence="8 13" id="KW-1133">Transmembrane helix</keyword>
<protein>
    <recommendedName>
        <fullName evidence="14">FAD-binding FR-type domain-containing protein</fullName>
    </recommendedName>
</protein>
<keyword evidence="12 13" id="KW-0472">Membrane</keyword>
<dbReference type="InterPro" id="IPR013130">
    <property type="entry name" value="Fe3_Rdtase_TM_dom"/>
</dbReference>
<dbReference type="Gene3D" id="3.40.50.80">
    <property type="entry name" value="Nucleotide-binding domain of ferredoxin-NADP reductase (FNR) module"/>
    <property type="match status" value="1"/>
</dbReference>
<evidence type="ECO:0000313" key="15">
    <source>
        <dbReference type="EMBL" id="OHA86259.1"/>
    </source>
</evidence>
<keyword evidence="11" id="KW-0411">Iron-sulfur</keyword>
<evidence type="ECO:0000256" key="8">
    <source>
        <dbReference type="ARBA" id="ARBA00022989"/>
    </source>
</evidence>
<organism evidence="15 16">
    <name type="scientific">Candidatus Yonathbacteria bacterium RIFOXYD1_FULL_52_36</name>
    <dbReference type="NCBI Taxonomy" id="1802730"/>
    <lineage>
        <taxon>Bacteria</taxon>
        <taxon>Candidatus Yonathiibacteriota</taxon>
    </lineage>
</organism>
<dbReference type="GO" id="GO:0051537">
    <property type="term" value="F:2 iron, 2 sulfur cluster binding"/>
    <property type="evidence" value="ECO:0007669"/>
    <property type="project" value="UniProtKB-KW"/>
</dbReference>
<feature type="domain" description="FAD-binding FR-type" evidence="14">
    <location>
        <begin position="221"/>
        <end position="320"/>
    </location>
</feature>
<dbReference type="STRING" id="1802730.A2591_01705"/>
<dbReference type="InterPro" id="IPR017938">
    <property type="entry name" value="Riboflavin_synthase-like_b-brl"/>
</dbReference>
<dbReference type="InterPro" id="IPR013112">
    <property type="entry name" value="FAD-bd_8"/>
</dbReference>
<evidence type="ECO:0000256" key="5">
    <source>
        <dbReference type="ARBA" id="ARBA00022714"/>
    </source>
</evidence>
<evidence type="ECO:0000256" key="4">
    <source>
        <dbReference type="ARBA" id="ARBA00022692"/>
    </source>
</evidence>
<evidence type="ECO:0000256" key="9">
    <source>
        <dbReference type="ARBA" id="ARBA00023002"/>
    </source>
</evidence>
<keyword evidence="10" id="KW-0408">Iron</keyword>
<accession>A0A1G2SNP9</accession>
<evidence type="ECO:0000313" key="16">
    <source>
        <dbReference type="Proteomes" id="UP000178168"/>
    </source>
</evidence>
<dbReference type="InterPro" id="IPR017927">
    <property type="entry name" value="FAD-bd_FR_type"/>
</dbReference>
<sequence>MEFYFSPPSKTAVKKFLIYVLFASNLVTILFLWWTNSSYYIQNPEDGHLEVALGRIAGLLGQYAILIQLMLVGRVRWFEHLFGFDRLNKVHRWIGYSILSLLLTHPIFLVVGNAKANGVPLLSQLADFLANKEDVLNAFFALLIFILIVFLSIVIVRRKLRYETWYFTHLLTYLAIWLAFEHQLNTGDLRDGWALSYWYTLNFTVFGLVLVYRFLRPLYSFARHRFVIERVVQETPDTYSLYLTGHHMEEFTFEAGQYANLTVLKRNMWYTHPFSFSADYNGKNIRFSIKGLGDYTKQIKDITPGTSVIVDGPLGLFVESRATRDKFLFIAGGIGITPLRAMIESLAPKKKDVVLLCGSRTVQDIAFKNEFELLKQQTNGTLTVHHILGTPTEGYESGFIDKEKIVRLVPDFYTREVFLCGPPPMMKIMVENLKGLGFDERHIHYEKFSF</sequence>
<feature type="transmembrane region" description="Helical" evidence="13">
    <location>
        <begin position="195"/>
        <end position="215"/>
    </location>
</feature>
<dbReference type="AlphaFoldDB" id="A0A1G2SNP9"/>
<feature type="transmembrane region" description="Helical" evidence="13">
    <location>
        <begin position="135"/>
        <end position="156"/>
    </location>
</feature>
<dbReference type="InterPro" id="IPR050415">
    <property type="entry name" value="MRET"/>
</dbReference>
<evidence type="ECO:0000259" key="14">
    <source>
        <dbReference type="PROSITE" id="PS51384"/>
    </source>
</evidence>
<keyword evidence="5" id="KW-0001">2Fe-2S</keyword>
<dbReference type="PRINTS" id="PR00410">
    <property type="entry name" value="PHEHYDRXLASE"/>
</dbReference>
<name>A0A1G2SNP9_9BACT</name>
<dbReference type="PANTHER" id="PTHR47354:SF8">
    <property type="entry name" value="1,2-PHENYLACETYL-COA EPOXIDASE, SUBUNIT E"/>
    <property type="match status" value="1"/>
</dbReference>
<dbReference type="Proteomes" id="UP000178168">
    <property type="component" value="Unassembled WGS sequence"/>
</dbReference>
<evidence type="ECO:0000256" key="12">
    <source>
        <dbReference type="ARBA" id="ARBA00023136"/>
    </source>
</evidence>
<dbReference type="InterPro" id="IPR039261">
    <property type="entry name" value="FNR_nucleotide-bd"/>
</dbReference>
<dbReference type="Pfam" id="PF08022">
    <property type="entry name" value="FAD_binding_8"/>
    <property type="match status" value="1"/>
</dbReference>
<reference evidence="15 16" key="1">
    <citation type="journal article" date="2016" name="Nat. Commun.">
        <title>Thousands of microbial genomes shed light on interconnected biogeochemical processes in an aquifer system.</title>
        <authorList>
            <person name="Anantharaman K."/>
            <person name="Brown C.T."/>
            <person name="Hug L.A."/>
            <person name="Sharon I."/>
            <person name="Castelle C.J."/>
            <person name="Probst A.J."/>
            <person name="Thomas B.C."/>
            <person name="Singh A."/>
            <person name="Wilkins M.J."/>
            <person name="Karaoz U."/>
            <person name="Brodie E.L."/>
            <person name="Williams K.H."/>
            <person name="Hubbard S.S."/>
            <person name="Banfield J.F."/>
        </authorList>
    </citation>
    <scope>NUCLEOTIDE SEQUENCE [LARGE SCALE GENOMIC DNA]</scope>
</reference>
<evidence type="ECO:0000256" key="11">
    <source>
        <dbReference type="ARBA" id="ARBA00023014"/>
    </source>
</evidence>
<dbReference type="GO" id="GO:0016020">
    <property type="term" value="C:membrane"/>
    <property type="evidence" value="ECO:0007669"/>
    <property type="project" value="UniProtKB-SubCell"/>
</dbReference>
<evidence type="ECO:0000256" key="13">
    <source>
        <dbReference type="SAM" id="Phobius"/>
    </source>
</evidence>
<dbReference type="Pfam" id="PF00175">
    <property type="entry name" value="NAD_binding_1"/>
    <property type="match status" value="1"/>
</dbReference>
<dbReference type="GO" id="GO:0046872">
    <property type="term" value="F:metal ion binding"/>
    <property type="evidence" value="ECO:0007669"/>
    <property type="project" value="UniProtKB-KW"/>
</dbReference>
<dbReference type="Pfam" id="PF01794">
    <property type="entry name" value="Ferric_reduct"/>
    <property type="match status" value="1"/>
</dbReference>
<evidence type="ECO:0000256" key="10">
    <source>
        <dbReference type="ARBA" id="ARBA00023004"/>
    </source>
</evidence>
<feature type="transmembrane region" description="Helical" evidence="13">
    <location>
        <begin position="163"/>
        <end position="180"/>
    </location>
</feature>
<dbReference type="EMBL" id="MHUZ01000005">
    <property type="protein sequence ID" value="OHA86259.1"/>
    <property type="molecule type" value="Genomic_DNA"/>
</dbReference>
<evidence type="ECO:0000256" key="2">
    <source>
        <dbReference type="ARBA" id="ARBA00004141"/>
    </source>
</evidence>
<gene>
    <name evidence="15" type="ORF">A2591_01705</name>
</gene>
<keyword evidence="6" id="KW-0479">Metal-binding</keyword>
<feature type="transmembrane region" description="Helical" evidence="13">
    <location>
        <begin position="93"/>
        <end position="115"/>
    </location>
</feature>
<dbReference type="GO" id="GO:0050660">
    <property type="term" value="F:flavin adenine dinucleotide binding"/>
    <property type="evidence" value="ECO:0007669"/>
    <property type="project" value="TreeGrafter"/>
</dbReference>
<keyword evidence="9" id="KW-0560">Oxidoreductase</keyword>
<feature type="transmembrane region" description="Helical" evidence="13">
    <location>
        <begin position="16"/>
        <end position="34"/>
    </location>
</feature>
<dbReference type="PROSITE" id="PS51384">
    <property type="entry name" value="FAD_FR"/>
    <property type="match status" value="1"/>
</dbReference>
<dbReference type="Gene3D" id="2.40.30.10">
    <property type="entry name" value="Translation factors"/>
    <property type="match status" value="1"/>
</dbReference>
<comment type="caution">
    <text evidence="15">The sequence shown here is derived from an EMBL/GenBank/DDBJ whole genome shotgun (WGS) entry which is preliminary data.</text>
</comment>
<evidence type="ECO:0000256" key="1">
    <source>
        <dbReference type="ARBA" id="ARBA00001974"/>
    </source>
</evidence>
<keyword evidence="3" id="KW-0285">Flavoprotein</keyword>
<proteinExistence type="predicted"/>
<dbReference type="SUPFAM" id="SSF63380">
    <property type="entry name" value="Riboflavin synthase domain-like"/>
    <property type="match status" value="1"/>
</dbReference>
<evidence type="ECO:0000256" key="6">
    <source>
        <dbReference type="ARBA" id="ARBA00022723"/>
    </source>
</evidence>